<evidence type="ECO:0000313" key="4">
    <source>
        <dbReference type="Proteomes" id="UP000027337"/>
    </source>
</evidence>
<feature type="chain" id="PRO_5001611523" evidence="2">
    <location>
        <begin position="32"/>
        <end position="380"/>
    </location>
</feature>
<dbReference type="EMBL" id="JEMU01000006">
    <property type="protein sequence ID" value="KAJ03360.1"/>
    <property type="molecule type" value="Genomic_DNA"/>
</dbReference>
<protein>
    <submittedName>
        <fullName evidence="3">Membrane protein</fullName>
    </submittedName>
</protein>
<comment type="caution">
    <text evidence="3">The sequence shown here is derived from an EMBL/GenBank/DDBJ whole genome shotgun (WGS) entry which is preliminary data.</text>
</comment>
<feature type="transmembrane region" description="Helical" evidence="1">
    <location>
        <begin position="235"/>
        <end position="258"/>
    </location>
</feature>
<feature type="signal peptide" evidence="2">
    <location>
        <begin position="1"/>
        <end position="31"/>
    </location>
</feature>
<gene>
    <name evidence="3" type="ORF">PM02_08380</name>
</gene>
<keyword evidence="1" id="KW-0472">Membrane</keyword>
<sequence>MRHTFDRTKFKLTLVALMSSLLLWIAATARAHEVQPTIGDFSVADGQLELTLQINLEAFLAGIDLDELDDTNNAPNAADYDTWRGLSAAEVAERAPVLLPGWNALPLMMSGDQAVPLVTRDLQVPEDVDLALPRLSTWTFTADLPAEARNITVNWPDGAGAMVLRQQGVEAPFTGYLNGGESSGAIALAGGGAQTPMQAFMSYIPVGFDHILPKGLDHILFVLGLFFLSIRLRPLIWQVSAFTLAHTVTLALGALGWVSVPGEIVEPLIAASIVYVAIENVFASKLNAWRPLVIFGFGLLHGLGFASVLGEFGLPEGQFIPALIGFNVGVELGQLTVIALAFAAVGWAANHAWYRSRIAVPASCVIAAVGAYWFVERVFL</sequence>
<dbReference type="Proteomes" id="UP000027337">
    <property type="component" value="Unassembled WGS sequence"/>
</dbReference>
<dbReference type="InterPro" id="IPR032809">
    <property type="entry name" value="Put_HupE_UreJ"/>
</dbReference>
<feature type="transmembrane region" description="Helical" evidence="1">
    <location>
        <begin position="358"/>
        <end position="375"/>
    </location>
</feature>
<dbReference type="Pfam" id="PF13795">
    <property type="entry name" value="HupE_UreJ_2"/>
    <property type="match status" value="1"/>
</dbReference>
<organism evidence="3 4">
    <name type="scientific">Sulfitobacter mediterraneus</name>
    <dbReference type="NCBI Taxonomy" id="83219"/>
    <lineage>
        <taxon>Bacteria</taxon>
        <taxon>Pseudomonadati</taxon>
        <taxon>Pseudomonadota</taxon>
        <taxon>Alphaproteobacteria</taxon>
        <taxon>Rhodobacterales</taxon>
        <taxon>Roseobacteraceae</taxon>
        <taxon>Sulfitobacter</taxon>
    </lineage>
</organism>
<dbReference type="RefSeq" id="WP_037907226.1">
    <property type="nucleotide sequence ID" value="NZ_JEMU01000006.1"/>
</dbReference>
<evidence type="ECO:0000313" key="3">
    <source>
        <dbReference type="EMBL" id="KAJ03360.1"/>
    </source>
</evidence>
<evidence type="ECO:0000256" key="2">
    <source>
        <dbReference type="SAM" id="SignalP"/>
    </source>
</evidence>
<reference evidence="3 4" key="1">
    <citation type="journal article" date="2014" name="Genome Announc.">
        <title>Draft Genome Sequences of Two Isolates of the Roseobacter Group, Sulfitobacter sp. Strains 3SOLIMAR09 and 1FIGIMAR09, from Harbors of Mallorca Island (Mediterranean Sea).</title>
        <authorList>
            <person name="Mas-Llado M."/>
            <person name="Pina-Villalonga J.M."/>
            <person name="Brunet-Galmes I."/>
            <person name="Nogales B."/>
            <person name="Bosch R."/>
        </authorList>
    </citation>
    <scope>NUCLEOTIDE SEQUENCE [LARGE SCALE GENOMIC DNA]</scope>
    <source>
        <strain evidence="3 4">1FIGIMAR09</strain>
    </source>
</reference>
<name>A0A061SVC8_9RHOB</name>
<feature type="transmembrane region" description="Helical" evidence="1">
    <location>
        <begin position="211"/>
        <end position="228"/>
    </location>
</feature>
<evidence type="ECO:0000256" key="1">
    <source>
        <dbReference type="SAM" id="Phobius"/>
    </source>
</evidence>
<keyword evidence="1" id="KW-0812">Transmembrane</keyword>
<accession>A0A061SVC8</accession>
<dbReference type="STRING" id="83219.PM02_08380"/>
<keyword evidence="1" id="KW-1133">Transmembrane helix</keyword>
<dbReference type="eggNOG" id="COG2370">
    <property type="taxonomic scope" value="Bacteria"/>
</dbReference>
<dbReference type="AlphaFoldDB" id="A0A061SVC8"/>
<keyword evidence="2" id="KW-0732">Signal</keyword>
<proteinExistence type="predicted"/>
<keyword evidence="4" id="KW-1185">Reference proteome</keyword>
<feature type="transmembrane region" description="Helical" evidence="1">
    <location>
        <begin position="322"/>
        <end position="346"/>
    </location>
</feature>
<feature type="transmembrane region" description="Helical" evidence="1">
    <location>
        <begin position="264"/>
        <end position="283"/>
    </location>
</feature>
<feature type="transmembrane region" description="Helical" evidence="1">
    <location>
        <begin position="292"/>
        <end position="310"/>
    </location>
</feature>